<dbReference type="Pfam" id="PF04335">
    <property type="entry name" value="VirB8"/>
    <property type="match status" value="1"/>
</dbReference>
<organism evidence="8 9">
    <name type="scientific">Dyella humi</name>
    <dbReference type="NCBI Taxonomy" id="1770547"/>
    <lineage>
        <taxon>Bacteria</taxon>
        <taxon>Pseudomonadati</taxon>
        <taxon>Pseudomonadota</taxon>
        <taxon>Gammaproteobacteria</taxon>
        <taxon>Lysobacterales</taxon>
        <taxon>Rhodanobacteraceae</taxon>
        <taxon>Dyella</taxon>
    </lineage>
</organism>
<dbReference type="InterPro" id="IPR032710">
    <property type="entry name" value="NTF2-like_dom_sf"/>
</dbReference>
<accession>A0ABW8IKI2</accession>
<feature type="domain" description="Bacterial virulence protein VirB8" evidence="7">
    <location>
        <begin position="19"/>
        <end position="237"/>
    </location>
</feature>
<dbReference type="RefSeq" id="WP_380009887.1">
    <property type="nucleotide sequence ID" value="NZ_JADIKI010000022.1"/>
</dbReference>
<feature type="region of interest" description="Disordered" evidence="5">
    <location>
        <begin position="239"/>
        <end position="295"/>
    </location>
</feature>
<evidence type="ECO:0000256" key="5">
    <source>
        <dbReference type="SAM" id="MobiDB-lite"/>
    </source>
</evidence>
<keyword evidence="9" id="KW-1185">Reference proteome</keyword>
<gene>
    <name evidence="8" type="ORF">ISP18_09225</name>
</gene>
<evidence type="ECO:0000256" key="3">
    <source>
        <dbReference type="ARBA" id="ARBA00022989"/>
    </source>
</evidence>
<keyword evidence="4 6" id="KW-0472">Membrane</keyword>
<reference evidence="8 9" key="1">
    <citation type="submission" date="2020-10" db="EMBL/GenBank/DDBJ databases">
        <title>Phylogeny of dyella-like bacteria.</title>
        <authorList>
            <person name="Fu J."/>
        </authorList>
    </citation>
    <scope>NUCLEOTIDE SEQUENCE [LARGE SCALE GENOMIC DNA]</scope>
    <source>
        <strain evidence="8 9">DHG40</strain>
    </source>
</reference>
<sequence length="295" mass="32117">MFNRSSSSKKIDEAVARSINFEVTVTDLARRSERRAWWVAFAAIAMALILASGYFFMLPLKEKVPYLVMADAYTGTSTVARLNEDALNHRISTSEAINRSNVAHFVLARESYDAALINLRDWATVLTMASPGVAAAYTGLHASNNPDSPYKTYGRDKAIRVKILSIVLIGGGSSAGPRGATVRFQRSLYDKQTGSSHPLDSKIATLEFTYKPNLKMDEQYRIENPLGFQVTNYRVDSDYASEPTEETPDAPATDDGQSSSAPASSESSAAIQPSPIPDHAGAETAPRSDTQGVRR</sequence>
<dbReference type="CDD" id="cd16424">
    <property type="entry name" value="VirB8"/>
    <property type="match status" value="1"/>
</dbReference>
<keyword evidence="2 6" id="KW-0812">Transmembrane</keyword>
<evidence type="ECO:0000256" key="4">
    <source>
        <dbReference type="ARBA" id="ARBA00023136"/>
    </source>
</evidence>
<keyword evidence="3 6" id="KW-1133">Transmembrane helix</keyword>
<evidence type="ECO:0000313" key="8">
    <source>
        <dbReference type="EMBL" id="MFK2854769.1"/>
    </source>
</evidence>
<evidence type="ECO:0000313" key="9">
    <source>
        <dbReference type="Proteomes" id="UP001620409"/>
    </source>
</evidence>
<name>A0ABW8IKI2_9GAMM</name>
<evidence type="ECO:0000256" key="2">
    <source>
        <dbReference type="ARBA" id="ARBA00022692"/>
    </source>
</evidence>
<dbReference type="Proteomes" id="UP001620409">
    <property type="component" value="Unassembled WGS sequence"/>
</dbReference>
<dbReference type="InterPro" id="IPR007430">
    <property type="entry name" value="VirB8"/>
</dbReference>
<feature type="compositionally biased region" description="Low complexity" evidence="5">
    <location>
        <begin position="257"/>
        <end position="273"/>
    </location>
</feature>
<proteinExistence type="predicted"/>
<dbReference type="EMBL" id="JADIKI010000022">
    <property type="protein sequence ID" value="MFK2854769.1"/>
    <property type="molecule type" value="Genomic_DNA"/>
</dbReference>
<dbReference type="SUPFAM" id="SSF54427">
    <property type="entry name" value="NTF2-like"/>
    <property type="match status" value="1"/>
</dbReference>
<protein>
    <submittedName>
        <fullName evidence="8">Type IV secretion system protein</fullName>
    </submittedName>
</protein>
<dbReference type="Gene3D" id="3.10.450.230">
    <property type="entry name" value="VirB8 protein"/>
    <property type="match status" value="1"/>
</dbReference>
<comment type="subcellular location">
    <subcellularLocation>
        <location evidence="1">Membrane</location>
        <topology evidence="1">Single-pass membrane protein</topology>
    </subcellularLocation>
</comment>
<evidence type="ECO:0000256" key="1">
    <source>
        <dbReference type="ARBA" id="ARBA00004167"/>
    </source>
</evidence>
<evidence type="ECO:0000259" key="7">
    <source>
        <dbReference type="Pfam" id="PF04335"/>
    </source>
</evidence>
<feature type="transmembrane region" description="Helical" evidence="6">
    <location>
        <begin position="36"/>
        <end position="57"/>
    </location>
</feature>
<comment type="caution">
    <text evidence="8">The sequence shown here is derived from an EMBL/GenBank/DDBJ whole genome shotgun (WGS) entry which is preliminary data.</text>
</comment>
<evidence type="ECO:0000256" key="6">
    <source>
        <dbReference type="SAM" id="Phobius"/>
    </source>
</evidence>